<sequence length="306" mass="33373">MLHVWKVSGDELVAIPVEELSNVRILKQRLQTLCGLARFRQRLLVDSATLADNAILDCLNVQLVLLPFADVSAEQQPELTIAAAGGFVEDVEEMLQEPRDPDIAFCGFTAMHAACEHGHTGVVRLLLEADADKDKSDRHGRTPLWLASQDGHSEIVRLLLESGAKKDHKDHYKRTPLWVASLRAHLEVVKLLLDSGADTNIGDTYGRTPLWEAAQSGHTEVVRLLLQAHAVTDDWGDIYHRTPLCEAAQNGHATIVRLLLEAGAEKDQGDFFGSTPLSLATDHSHPDVVCLLSDSGSTATAHKGAS</sequence>
<accession>A0A812PYY7</accession>
<dbReference type="InterPro" id="IPR036770">
    <property type="entry name" value="Ankyrin_rpt-contain_sf"/>
</dbReference>
<dbReference type="PROSITE" id="PS50053">
    <property type="entry name" value="UBIQUITIN_2"/>
    <property type="match status" value="1"/>
</dbReference>
<feature type="repeat" description="ANK" evidence="3">
    <location>
        <begin position="239"/>
        <end position="271"/>
    </location>
</feature>
<organism evidence="5 6">
    <name type="scientific">Symbiodinium natans</name>
    <dbReference type="NCBI Taxonomy" id="878477"/>
    <lineage>
        <taxon>Eukaryota</taxon>
        <taxon>Sar</taxon>
        <taxon>Alveolata</taxon>
        <taxon>Dinophyceae</taxon>
        <taxon>Suessiales</taxon>
        <taxon>Symbiodiniaceae</taxon>
        <taxon>Symbiodinium</taxon>
    </lineage>
</organism>
<name>A0A812PYY7_9DINO</name>
<dbReference type="GO" id="GO:0085020">
    <property type="term" value="P:protein K6-linked ubiquitination"/>
    <property type="evidence" value="ECO:0007669"/>
    <property type="project" value="TreeGrafter"/>
</dbReference>
<dbReference type="SUPFAM" id="SSF54236">
    <property type="entry name" value="Ubiquitin-like"/>
    <property type="match status" value="1"/>
</dbReference>
<feature type="repeat" description="ANK" evidence="3">
    <location>
        <begin position="106"/>
        <end position="138"/>
    </location>
</feature>
<keyword evidence="6" id="KW-1185">Reference proteome</keyword>
<dbReference type="PROSITE" id="PS50297">
    <property type="entry name" value="ANK_REP_REGION"/>
    <property type="match status" value="5"/>
</dbReference>
<evidence type="ECO:0000259" key="4">
    <source>
        <dbReference type="PROSITE" id="PS50053"/>
    </source>
</evidence>
<gene>
    <name evidence="5" type="primary">Ank1</name>
    <name evidence="5" type="ORF">SNAT2548_LOCUS18557</name>
</gene>
<dbReference type="OrthoDB" id="448960at2759"/>
<dbReference type="Gene3D" id="1.25.40.20">
    <property type="entry name" value="Ankyrin repeat-containing domain"/>
    <property type="match status" value="2"/>
</dbReference>
<evidence type="ECO:0000313" key="6">
    <source>
        <dbReference type="Proteomes" id="UP000604046"/>
    </source>
</evidence>
<dbReference type="Proteomes" id="UP000604046">
    <property type="component" value="Unassembled WGS sequence"/>
</dbReference>
<dbReference type="Pfam" id="PF12796">
    <property type="entry name" value="Ank_2"/>
    <property type="match status" value="2"/>
</dbReference>
<comment type="caution">
    <text evidence="5">The sequence shown here is derived from an EMBL/GenBank/DDBJ whole genome shotgun (WGS) entry which is preliminary data.</text>
</comment>
<evidence type="ECO:0000256" key="3">
    <source>
        <dbReference type="PROSITE-ProRule" id="PRU00023"/>
    </source>
</evidence>
<dbReference type="PRINTS" id="PR01415">
    <property type="entry name" value="ANKYRIN"/>
</dbReference>
<proteinExistence type="predicted"/>
<dbReference type="SMART" id="SM00248">
    <property type="entry name" value="ANK"/>
    <property type="match status" value="7"/>
</dbReference>
<feature type="repeat" description="ANK" evidence="3">
    <location>
        <begin position="205"/>
        <end position="230"/>
    </location>
</feature>
<keyword evidence="1" id="KW-0677">Repeat</keyword>
<reference evidence="5" key="1">
    <citation type="submission" date="2021-02" db="EMBL/GenBank/DDBJ databases">
        <authorList>
            <person name="Dougan E. K."/>
            <person name="Rhodes N."/>
            <person name="Thang M."/>
            <person name="Chan C."/>
        </authorList>
    </citation>
    <scope>NUCLEOTIDE SEQUENCE</scope>
</reference>
<dbReference type="PROSITE" id="PS50088">
    <property type="entry name" value="ANK_REPEAT"/>
    <property type="match status" value="5"/>
</dbReference>
<dbReference type="InterPro" id="IPR029071">
    <property type="entry name" value="Ubiquitin-like_domsf"/>
</dbReference>
<dbReference type="EMBL" id="CAJNDS010002149">
    <property type="protein sequence ID" value="CAE7351774.1"/>
    <property type="molecule type" value="Genomic_DNA"/>
</dbReference>
<feature type="repeat" description="ANK" evidence="3">
    <location>
        <begin position="139"/>
        <end position="171"/>
    </location>
</feature>
<dbReference type="InterPro" id="IPR000626">
    <property type="entry name" value="Ubiquitin-like_dom"/>
</dbReference>
<dbReference type="Pfam" id="PF13637">
    <property type="entry name" value="Ank_4"/>
    <property type="match status" value="1"/>
</dbReference>
<dbReference type="PANTHER" id="PTHR24171">
    <property type="entry name" value="ANKYRIN REPEAT DOMAIN-CONTAINING PROTEIN 39-RELATED"/>
    <property type="match status" value="1"/>
</dbReference>
<dbReference type="InterPro" id="IPR002110">
    <property type="entry name" value="Ankyrin_rpt"/>
</dbReference>
<evidence type="ECO:0000256" key="1">
    <source>
        <dbReference type="ARBA" id="ARBA00022737"/>
    </source>
</evidence>
<dbReference type="GO" id="GO:0004842">
    <property type="term" value="F:ubiquitin-protein transferase activity"/>
    <property type="evidence" value="ECO:0007669"/>
    <property type="project" value="TreeGrafter"/>
</dbReference>
<dbReference type="SUPFAM" id="SSF48403">
    <property type="entry name" value="Ankyrin repeat"/>
    <property type="match status" value="1"/>
</dbReference>
<protein>
    <submittedName>
        <fullName evidence="5">Ank1 protein</fullName>
    </submittedName>
</protein>
<evidence type="ECO:0000256" key="2">
    <source>
        <dbReference type="ARBA" id="ARBA00023043"/>
    </source>
</evidence>
<feature type="domain" description="Ubiquitin-like" evidence="4">
    <location>
        <begin position="1"/>
        <end position="62"/>
    </location>
</feature>
<dbReference type="PANTHER" id="PTHR24171:SF10">
    <property type="entry name" value="ANKYRIN REPEAT DOMAIN-CONTAINING PROTEIN 29-LIKE"/>
    <property type="match status" value="1"/>
</dbReference>
<feature type="repeat" description="ANK" evidence="3">
    <location>
        <begin position="172"/>
        <end position="204"/>
    </location>
</feature>
<evidence type="ECO:0000313" key="5">
    <source>
        <dbReference type="EMBL" id="CAE7351774.1"/>
    </source>
</evidence>
<dbReference type="AlphaFoldDB" id="A0A812PYY7"/>
<keyword evidence="2 3" id="KW-0040">ANK repeat</keyword>